<reference evidence="2" key="1">
    <citation type="submission" date="2022-11" db="UniProtKB">
        <authorList>
            <consortium name="WormBaseParasite"/>
        </authorList>
    </citation>
    <scope>IDENTIFICATION</scope>
</reference>
<proteinExistence type="predicted"/>
<accession>A0A915DK82</accession>
<organism evidence="1 2">
    <name type="scientific">Ditylenchus dipsaci</name>
    <dbReference type="NCBI Taxonomy" id="166011"/>
    <lineage>
        <taxon>Eukaryota</taxon>
        <taxon>Metazoa</taxon>
        <taxon>Ecdysozoa</taxon>
        <taxon>Nematoda</taxon>
        <taxon>Chromadorea</taxon>
        <taxon>Rhabditida</taxon>
        <taxon>Tylenchina</taxon>
        <taxon>Tylenchomorpha</taxon>
        <taxon>Sphaerularioidea</taxon>
        <taxon>Anguinidae</taxon>
        <taxon>Anguininae</taxon>
        <taxon>Ditylenchus</taxon>
    </lineage>
</organism>
<dbReference type="Proteomes" id="UP000887574">
    <property type="component" value="Unplaced"/>
</dbReference>
<dbReference type="AlphaFoldDB" id="A0A915DK82"/>
<evidence type="ECO:0000313" key="1">
    <source>
        <dbReference type="Proteomes" id="UP000887574"/>
    </source>
</evidence>
<keyword evidence="1" id="KW-1185">Reference proteome</keyword>
<sequence length="106" mass="11618">MMDPILYECSCGARSSLIELYHCFKCDCLKCPVCAVEEIQLLFCLRCCNDISPGENLTTVVMTAVCARFAKIPWLPNHVELAGTISSAIIASGQVGMLGWLTKFLP</sequence>
<name>A0A915DK82_9BILA</name>
<evidence type="ECO:0000313" key="2">
    <source>
        <dbReference type="WBParaSite" id="jg20423"/>
    </source>
</evidence>
<dbReference type="WBParaSite" id="jg20423">
    <property type="protein sequence ID" value="jg20423"/>
    <property type="gene ID" value="jg20423"/>
</dbReference>
<protein>
    <submittedName>
        <fullName evidence="2">Uncharacterized protein</fullName>
    </submittedName>
</protein>